<dbReference type="InterPro" id="IPR001611">
    <property type="entry name" value="Leu-rich_rpt"/>
</dbReference>
<dbReference type="PANTHER" id="PTHR24369">
    <property type="entry name" value="ANTIGEN BSP, PUTATIVE-RELATED"/>
    <property type="match status" value="1"/>
</dbReference>
<dbReference type="Pfam" id="PF13855">
    <property type="entry name" value="LRR_8"/>
    <property type="match status" value="2"/>
</dbReference>
<dbReference type="GO" id="GO:0005886">
    <property type="term" value="C:plasma membrane"/>
    <property type="evidence" value="ECO:0007669"/>
    <property type="project" value="TreeGrafter"/>
</dbReference>
<evidence type="ECO:0000256" key="1">
    <source>
        <dbReference type="ARBA" id="ARBA00022614"/>
    </source>
</evidence>
<dbReference type="InterPro" id="IPR003591">
    <property type="entry name" value="Leu-rich_rpt_typical-subtyp"/>
</dbReference>
<dbReference type="SUPFAM" id="SSF52058">
    <property type="entry name" value="L domain-like"/>
    <property type="match status" value="1"/>
</dbReference>
<dbReference type="PANTHER" id="PTHR24369:SF211">
    <property type="entry name" value="LEUCINE-RICH REPEAT-CONTAINING PROTEIN 15-LIKE"/>
    <property type="match status" value="1"/>
</dbReference>
<dbReference type="SMART" id="SM00369">
    <property type="entry name" value="LRR_TYP"/>
    <property type="match status" value="3"/>
</dbReference>
<evidence type="ECO:0000256" key="2">
    <source>
        <dbReference type="ARBA" id="ARBA00022737"/>
    </source>
</evidence>
<organism evidence="4 5">
    <name type="scientific">Phaedon cochleariae</name>
    <name type="common">Mustard beetle</name>
    <dbReference type="NCBI Taxonomy" id="80249"/>
    <lineage>
        <taxon>Eukaryota</taxon>
        <taxon>Metazoa</taxon>
        <taxon>Ecdysozoa</taxon>
        <taxon>Arthropoda</taxon>
        <taxon>Hexapoda</taxon>
        <taxon>Insecta</taxon>
        <taxon>Pterygota</taxon>
        <taxon>Neoptera</taxon>
        <taxon>Endopterygota</taxon>
        <taxon>Coleoptera</taxon>
        <taxon>Polyphaga</taxon>
        <taxon>Cucujiformia</taxon>
        <taxon>Chrysomeloidea</taxon>
        <taxon>Chrysomelidae</taxon>
        <taxon>Chrysomelinae</taxon>
        <taxon>Chrysomelini</taxon>
        <taxon>Phaedon</taxon>
    </lineage>
</organism>
<dbReference type="InterPro" id="IPR032675">
    <property type="entry name" value="LRR_dom_sf"/>
</dbReference>
<feature type="signal peptide" evidence="3">
    <location>
        <begin position="1"/>
        <end position="26"/>
    </location>
</feature>
<accession>A0A9P0DJC5</accession>
<feature type="chain" id="PRO_5040104992" evidence="3">
    <location>
        <begin position="27"/>
        <end position="219"/>
    </location>
</feature>
<keyword evidence="3" id="KW-0732">Signal</keyword>
<keyword evidence="5" id="KW-1185">Reference proteome</keyword>
<proteinExistence type="predicted"/>
<dbReference type="InterPro" id="IPR050541">
    <property type="entry name" value="LRR_TM_domain-containing"/>
</dbReference>
<protein>
    <submittedName>
        <fullName evidence="4">Uncharacterized protein</fullName>
    </submittedName>
</protein>
<dbReference type="OrthoDB" id="6739742at2759"/>
<dbReference type="Proteomes" id="UP001153737">
    <property type="component" value="Chromosome 3"/>
</dbReference>
<reference evidence="4" key="1">
    <citation type="submission" date="2022-01" db="EMBL/GenBank/DDBJ databases">
        <authorList>
            <person name="King R."/>
        </authorList>
    </citation>
    <scope>NUCLEOTIDE SEQUENCE</scope>
</reference>
<sequence length="219" mass="24056">MRDSAARLRDCLLLFTVSSLFSIVGGEAGREQGLPCSGFEPERCRCSKDLKEFYCRTAGFERVPGTLPAFVNKLDLTSNNISVINETSMARYPLLEELILSDNNLEFIHPNSFSKNLFLKRLLLQGCGLKEIPSEALTPLGKLQTLQIGNNDVRRVEKGAFGGAATSLRSLRLDANRLGVVPFDAMAELAHLEVLNIGNNLIKSLASDAFPVMENLIVL</sequence>
<evidence type="ECO:0000313" key="5">
    <source>
        <dbReference type="Proteomes" id="UP001153737"/>
    </source>
</evidence>
<name>A0A9P0DJC5_PHACE</name>
<dbReference type="AlphaFoldDB" id="A0A9P0DJC5"/>
<keyword evidence="2" id="KW-0677">Repeat</keyword>
<dbReference type="Gene3D" id="3.80.10.10">
    <property type="entry name" value="Ribonuclease Inhibitor"/>
    <property type="match status" value="1"/>
</dbReference>
<dbReference type="EMBL" id="OU896709">
    <property type="protein sequence ID" value="CAH1159596.1"/>
    <property type="molecule type" value="Genomic_DNA"/>
</dbReference>
<reference evidence="4" key="2">
    <citation type="submission" date="2022-10" db="EMBL/GenBank/DDBJ databases">
        <authorList>
            <consortium name="ENA_rothamsted_submissions"/>
            <consortium name="culmorum"/>
            <person name="King R."/>
        </authorList>
    </citation>
    <scope>NUCLEOTIDE SEQUENCE</scope>
</reference>
<gene>
    <name evidence="4" type="ORF">PHAECO_LOCUS7572</name>
</gene>
<evidence type="ECO:0000313" key="4">
    <source>
        <dbReference type="EMBL" id="CAH1159596.1"/>
    </source>
</evidence>
<keyword evidence="1" id="KW-0433">Leucine-rich repeat</keyword>
<evidence type="ECO:0000256" key="3">
    <source>
        <dbReference type="SAM" id="SignalP"/>
    </source>
</evidence>